<evidence type="ECO:0000313" key="4">
    <source>
        <dbReference type="Proteomes" id="UP000272942"/>
    </source>
</evidence>
<feature type="compositionally biased region" description="Basic residues" evidence="1">
    <location>
        <begin position="1034"/>
        <end position="1045"/>
    </location>
</feature>
<dbReference type="EMBL" id="UZAN01040196">
    <property type="protein sequence ID" value="VDP68776.1"/>
    <property type="molecule type" value="Genomic_DNA"/>
</dbReference>
<feature type="domain" description="Protein UNC80 C-terminal" evidence="2">
    <location>
        <begin position="58"/>
        <end position="429"/>
    </location>
</feature>
<reference evidence="3 4" key="2">
    <citation type="submission" date="2018-11" db="EMBL/GenBank/DDBJ databases">
        <authorList>
            <consortium name="Pathogen Informatics"/>
        </authorList>
    </citation>
    <scope>NUCLEOTIDE SEQUENCE [LARGE SCALE GENOMIC DNA]</scope>
    <source>
        <strain evidence="3 4">Egypt</strain>
    </source>
</reference>
<dbReference type="GO" id="GO:0055080">
    <property type="term" value="P:monoatomic cation homeostasis"/>
    <property type="evidence" value="ECO:0007669"/>
    <property type="project" value="TreeGrafter"/>
</dbReference>
<feature type="region of interest" description="Disordered" evidence="1">
    <location>
        <begin position="487"/>
        <end position="514"/>
    </location>
</feature>
<evidence type="ECO:0000313" key="3">
    <source>
        <dbReference type="EMBL" id="VDP68776.1"/>
    </source>
</evidence>
<feature type="region of interest" description="Disordered" evidence="1">
    <location>
        <begin position="1013"/>
        <end position="1065"/>
    </location>
</feature>
<feature type="region of interest" description="Disordered" evidence="1">
    <location>
        <begin position="1292"/>
        <end position="1323"/>
    </location>
</feature>
<protein>
    <submittedName>
        <fullName evidence="5">Protein kinase domain-containing protein</fullName>
    </submittedName>
</protein>
<dbReference type="GO" id="GO:0030424">
    <property type="term" value="C:axon"/>
    <property type="evidence" value="ECO:0007669"/>
    <property type="project" value="TreeGrafter"/>
</dbReference>
<dbReference type="GO" id="GO:0005261">
    <property type="term" value="F:monoatomic cation channel activity"/>
    <property type="evidence" value="ECO:0007669"/>
    <property type="project" value="TreeGrafter"/>
</dbReference>
<organism evidence="5">
    <name type="scientific">Echinostoma caproni</name>
    <dbReference type="NCBI Taxonomy" id="27848"/>
    <lineage>
        <taxon>Eukaryota</taxon>
        <taxon>Metazoa</taxon>
        <taxon>Spiralia</taxon>
        <taxon>Lophotrochozoa</taxon>
        <taxon>Platyhelminthes</taxon>
        <taxon>Trematoda</taxon>
        <taxon>Digenea</taxon>
        <taxon>Plagiorchiida</taxon>
        <taxon>Echinostomata</taxon>
        <taxon>Echinostomatoidea</taxon>
        <taxon>Echinostomatidae</taxon>
        <taxon>Echinostoma</taxon>
    </lineage>
</organism>
<reference evidence="5" key="1">
    <citation type="submission" date="2016-06" db="UniProtKB">
        <authorList>
            <consortium name="WormBaseParasite"/>
        </authorList>
    </citation>
    <scope>IDENTIFICATION</scope>
</reference>
<proteinExistence type="predicted"/>
<accession>A0A183A8D3</accession>
<feature type="domain" description="Protein UNC80 C-terminal" evidence="2">
    <location>
        <begin position="532"/>
        <end position="643"/>
    </location>
</feature>
<dbReference type="OrthoDB" id="6258360at2759"/>
<gene>
    <name evidence="3" type="ORF">ECPE_LOCUS3218</name>
</gene>
<dbReference type="PANTHER" id="PTHR31781">
    <property type="entry name" value="UNC80"/>
    <property type="match status" value="1"/>
</dbReference>
<keyword evidence="4" id="KW-1185">Reference proteome</keyword>
<evidence type="ECO:0000259" key="2">
    <source>
        <dbReference type="Pfam" id="PF20262"/>
    </source>
</evidence>
<feature type="region of interest" description="Disordered" evidence="1">
    <location>
        <begin position="750"/>
        <end position="826"/>
    </location>
</feature>
<dbReference type="Proteomes" id="UP000272942">
    <property type="component" value="Unassembled WGS sequence"/>
</dbReference>
<feature type="compositionally biased region" description="Low complexity" evidence="1">
    <location>
        <begin position="753"/>
        <end position="814"/>
    </location>
</feature>
<evidence type="ECO:0000313" key="5">
    <source>
        <dbReference type="WBParaSite" id="ECPE_0000322101-mRNA-1"/>
    </source>
</evidence>
<dbReference type="Pfam" id="PF20262">
    <property type="entry name" value="UNC80_C"/>
    <property type="match status" value="3"/>
</dbReference>
<feature type="domain" description="Protein UNC80 C-terminal" evidence="2">
    <location>
        <begin position="876"/>
        <end position="1001"/>
    </location>
</feature>
<dbReference type="WBParaSite" id="ECPE_0000322101-mRNA-1">
    <property type="protein sequence ID" value="ECPE_0000322101-mRNA-1"/>
    <property type="gene ID" value="ECPE_0000322101"/>
</dbReference>
<evidence type="ECO:0000256" key="1">
    <source>
        <dbReference type="SAM" id="MobiDB-lite"/>
    </source>
</evidence>
<feature type="compositionally biased region" description="Basic and acidic residues" evidence="1">
    <location>
        <begin position="1018"/>
        <end position="1028"/>
    </location>
</feature>
<dbReference type="GO" id="GO:0034703">
    <property type="term" value="C:cation channel complex"/>
    <property type="evidence" value="ECO:0007669"/>
    <property type="project" value="TreeGrafter"/>
</dbReference>
<dbReference type="PANTHER" id="PTHR31781:SF1">
    <property type="entry name" value="PROTEIN UNC-80 HOMOLOG"/>
    <property type="match status" value="1"/>
</dbReference>
<feature type="region of interest" description="Disordered" evidence="1">
    <location>
        <begin position="1155"/>
        <end position="1186"/>
    </location>
</feature>
<feature type="compositionally biased region" description="Basic and acidic residues" evidence="1">
    <location>
        <begin position="1310"/>
        <end position="1323"/>
    </location>
</feature>
<feature type="compositionally biased region" description="Polar residues" evidence="1">
    <location>
        <begin position="640"/>
        <end position="650"/>
    </location>
</feature>
<name>A0A183A8D3_9TREM</name>
<sequence>MGRLRLRPNPYLRIGIHCVLSAVDMKMANLTFILSVNSVCLSFGSDYEVLYVGVISRFVISGYAGILPTLIRVYNQQVNNAVLTHAVEFTCRQFYVMHRTPFILQLFGSLANYVLIGDESTAMSDDFYRIQPGTLYRLLRSINRPSVDNLKILELCDVQKPLRALDFCYEDDDANWSVLDAINLCVTVIVYAPDSYRARQMLVILQAILPFILRDLPVICAEENCGAEPKKAELLAIQKVSTAMRQLISTTEFMTRDTEIPTGTREVRDAAKRGVVGGTLIQMDPVAGESRAGANVTTSVSDQPSGPLAASRWNYEPREIILQLACDFLSCCSARLAEMGERQRIPELLDPKSHVRLSELAQSFIKQVPTNPDLLSGTALQRYFLEILPLVEWGHESMRSCKALESLLGRINRTLPKLLENASLRVLIETLKKAVIFDPSGCLPALARPKPEVHVSHSAWSGISNAVPGRPSLGEALFSTISPENSSIGAPVPGRTSGKGRSPNNGEVTAHGCPSTTTGVLVNKHGVMDNADLMEHGGTTYSFKFAAEVIRLIALVLQVMGSNFCLKDLCERSGPDYNNRCPALLEGGFPTLATYLGQLIIPLLFRCCAGRKDSPSLSKENVFYALDVCVTALFAPETSSKSSLRTQPGQPQYLEPRSSISPERVRDKTNRYVPESSTVLSPPTIVAASSAVTVTNIATGLMDLSSGTNALRLMNLSSLGPDQETGPFSTLPRLICPTLSGITSIDSAESINQQKQQPQQQQQAQQSSQTPGSQQQQQLQQQQQSQRHSTQPSSQPQQQQQQPQQLLQPNSQSTRSGGKTEGVLGSGAVSIRARASVIATGTKPSLALSKSKPQSTHTRLLDTSAISAISLGERPTNFKAEFAHRLGFLGLKLILVAYSRHASVRLRLLTATLTKLALNGRSGIQLWKFFDFLTTHRPPLFVHLLPFIRFKLAHLRCATPGEQAYQQIVSQKLIGLHLPVPQTTAAVLRELMMELGTIQHDVQHFTQAQFKELQPGRSTRDSVRRLYSSDHSPAARKRSSRRAKTKLSGLTEESAKPESDMSLPDHTNLRHRVDVLASVTSESACSSEHLFDDTGFGLPSLSRASRGVRTMNQSFRQSILIRDPRKRIGAHDGSRLLTQNQTLKQSDPILTASAESIHRQSQNVSRRKIRQTSTVPSDNAPPTLPKSHLAKASFLLSDTTFDDQSLGSFTSDELRGPVGPAAAAAIATSLYGSGAPYIHARDKARQELALLVGIAPPELETSTDRRDSSILDLSLSDQSVINMNVPKLDTLTAGTTTAGHEPGRSGTSAEKMKTPRASKIDYV</sequence>
<feature type="region of interest" description="Disordered" evidence="1">
    <location>
        <begin position="640"/>
        <end position="678"/>
    </location>
</feature>
<dbReference type="InterPro" id="IPR046460">
    <property type="entry name" value="UNC80_C"/>
</dbReference>